<dbReference type="InterPro" id="IPR036291">
    <property type="entry name" value="NAD(P)-bd_dom_sf"/>
</dbReference>
<dbReference type="Pfam" id="PF13561">
    <property type="entry name" value="adh_short_C2"/>
    <property type="match status" value="1"/>
</dbReference>
<keyword evidence="3" id="KW-0560">Oxidoreductase</keyword>
<name>A0A0W0FLZ6_MONRR</name>
<accession>A0A0W0FLZ6</accession>
<dbReference type="Pfam" id="PF00106">
    <property type="entry name" value="adh_short"/>
    <property type="match status" value="1"/>
</dbReference>
<dbReference type="Proteomes" id="UP000054988">
    <property type="component" value="Unassembled WGS sequence"/>
</dbReference>
<keyword evidence="2" id="KW-0521">NADP</keyword>
<dbReference type="PRINTS" id="PR00081">
    <property type="entry name" value="GDHRDH"/>
</dbReference>
<evidence type="ECO:0000313" key="4">
    <source>
        <dbReference type="EMBL" id="KTB37335.1"/>
    </source>
</evidence>
<dbReference type="PANTHER" id="PTHR24321:SF8">
    <property type="entry name" value="ESTRADIOL 17-BETA-DEHYDROGENASE 8-RELATED"/>
    <property type="match status" value="1"/>
</dbReference>
<comment type="caution">
    <text evidence="4">The sequence shown here is derived from an EMBL/GenBank/DDBJ whole genome shotgun (WGS) entry which is preliminary data.</text>
</comment>
<proteinExistence type="inferred from homology"/>
<reference evidence="4 5" key="1">
    <citation type="submission" date="2015-12" db="EMBL/GenBank/DDBJ databases">
        <title>Draft genome sequence of Moniliophthora roreri, the causal agent of frosty pod rot of cacao.</title>
        <authorList>
            <person name="Aime M.C."/>
            <person name="Diaz-Valderrama J.R."/>
            <person name="Kijpornyongpan T."/>
            <person name="Phillips-Mora W."/>
        </authorList>
    </citation>
    <scope>NUCLEOTIDE SEQUENCE [LARGE SCALE GENOMIC DNA]</scope>
    <source>
        <strain evidence="4 5">MCA 2952</strain>
    </source>
</reference>
<dbReference type="InterPro" id="IPR002347">
    <property type="entry name" value="SDR_fam"/>
</dbReference>
<evidence type="ECO:0000256" key="3">
    <source>
        <dbReference type="ARBA" id="ARBA00023002"/>
    </source>
</evidence>
<dbReference type="EMBL" id="LATX01001851">
    <property type="protein sequence ID" value="KTB37335.1"/>
    <property type="molecule type" value="Genomic_DNA"/>
</dbReference>
<organism evidence="4 5">
    <name type="scientific">Moniliophthora roreri</name>
    <name type="common">Frosty pod rot fungus</name>
    <name type="synonym">Monilia roreri</name>
    <dbReference type="NCBI Taxonomy" id="221103"/>
    <lineage>
        <taxon>Eukaryota</taxon>
        <taxon>Fungi</taxon>
        <taxon>Dikarya</taxon>
        <taxon>Basidiomycota</taxon>
        <taxon>Agaricomycotina</taxon>
        <taxon>Agaricomycetes</taxon>
        <taxon>Agaricomycetidae</taxon>
        <taxon>Agaricales</taxon>
        <taxon>Marasmiineae</taxon>
        <taxon>Marasmiaceae</taxon>
        <taxon>Moniliophthora</taxon>
    </lineage>
</organism>
<dbReference type="InterPro" id="IPR020904">
    <property type="entry name" value="Sc_DH/Rdtase_CS"/>
</dbReference>
<evidence type="ECO:0000256" key="2">
    <source>
        <dbReference type="ARBA" id="ARBA00022857"/>
    </source>
</evidence>
<dbReference type="SUPFAM" id="SSF51735">
    <property type="entry name" value="NAD(P)-binding Rossmann-fold domains"/>
    <property type="match status" value="1"/>
</dbReference>
<dbReference type="GO" id="GO:0016491">
    <property type="term" value="F:oxidoreductase activity"/>
    <property type="evidence" value="ECO:0007669"/>
    <property type="project" value="UniProtKB-KW"/>
</dbReference>
<sequence length="292" mass="31851">MLDLGLKDLHVLVTGASGGIGVEITKLFLEQGAKVTAQYNTKSTTLEPLLENTSKLHIAQANLSSESSVQHLFTSATNTQPWNMGGRGCLEEDAMLKDMSLERWNFTMDSNLTSAFLVAREFIKGLEKEKAKDLDDQVKEKVDNASIVFVGSTAGMFGEANHSDYAAAKSGTSLLYRPVSICFMFDYSSTALMYGLTRTLKNEIVRVVPRGRVNCVAPGWTRTPKKTESLQDPEVVYRATATVPLKKVATPYDIAVQIVILTSSRVSGHVTGHVVDVAGGMEGRLLNMKQDI</sequence>
<dbReference type="AlphaFoldDB" id="A0A0W0FLZ6"/>
<evidence type="ECO:0000313" key="5">
    <source>
        <dbReference type="Proteomes" id="UP000054988"/>
    </source>
</evidence>
<comment type="similarity">
    <text evidence="1">Belongs to the short-chain dehydrogenases/reductases (SDR) family.</text>
</comment>
<protein>
    <submittedName>
        <fullName evidence="4">Putative NAD dependent epimerase/dehydratase</fullName>
    </submittedName>
</protein>
<dbReference type="PANTHER" id="PTHR24321">
    <property type="entry name" value="DEHYDROGENASES, SHORT CHAIN"/>
    <property type="match status" value="1"/>
</dbReference>
<dbReference type="Gene3D" id="3.40.50.720">
    <property type="entry name" value="NAD(P)-binding Rossmann-like Domain"/>
    <property type="match status" value="1"/>
</dbReference>
<gene>
    <name evidence="4" type="ORF">WG66_10074</name>
</gene>
<dbReference type="PROSITE" id="PS00061">
    <property type="entry name" value="ADH_SHORT"/>
    <property type="match status" value="1"/>
</dbReference>
<evidence type="ECO:0000256" key="1">
    <source>
        <dbReference type="ARBA" id="ARBA00006484"/>
    </source>
</evidence>